<evidence type="ECO:0000313" key="2">
    <source>
        <dbReference type="Proteomes" id="UP000182658"/>
    </source>
</evidence>
<organism evidence="1 2">
    <name type="scientific">Coniochaeta ligniaria NRRL 30616</name>
    <dbReference type="NCBI Taxonomy" id="1408157"/>
    <lineage>
        <taxon>Eukaryota</taxon>
        <taxon>Fungi</taxon>
        <taxon>Dikarya</taxon>
        <taxon>Ascomycota</taxon>
        <taxon>Pezizomycotina</taxon>
        <taxon>Sordariomycetes</taxon>
        <taxon>Sordariomycetidae</taxon>
        <taxon>Coniochaetales</taxon>
        <taxon>Coniochaetaceae</taxon>
        <taxon>Coniochaeta</taxon>
    </lineage>
</organism>
<reference evidence="1 2" key="1">
    <citation type="submission" date="2016-10" db="EMBL/GenBank/DDBJ databases">
        <title>Draft genome sequence of Coniochaeta ligniaria NRRL30616, a lignocellulolytic fungus for bioabatement of inhibitors in plant biomass hydrolysates.</title>
        <authorList>
            <consortium name="DOE Joint Genome Institute"/>
            <person name="Jimenez D.J."/>
            <person name="Hector R.E."/>
            <person name="Riley R."/>
            <person name="Sun H."/>
            <person name="Grigoriev I.V."/>
            <person name="Van Elsas J.D."/>
            <person name="Nichols N.N."/>
        </authorList>
    </citation>
    <scope>NUCLEOTIDE SEQUENCE [LARGE SCALE GENOMIC DNA]</scope>
    <source>
        <strain evidence="1 2">NRRL 30616</strain>
    </source>
</reference>
<dbReference type="EMBL" id="KV875104">
    <property type="protein sequence ID" value="OIW24160.1"/>
    <property type="molecule type" value="Genomic_DNA"/>
</dbReference>
<dbReference type="AlphaFoldDB" id="A0A1J7J2W0"/>
<keyword evidence="2" id="KW-1185">Reference proteome</keyword>
<proteinExistence type="predicted"/>
<sequence length="146" mass="16227">MKCTLWCFPAWSSAKLVPFLPAHCNDASIQEGHRKPPQNHPDVRATEQSILSISIHDSMWKDYFKYAILTGYSRPLIPRLSPIHATDLILVAPICAGRTVMLPHILLPLGTAADVIEPLETTSISNFQALNNWVVDYLSVGVKSHV</sequence>
<accession>A0A1J7J2W0</accession>
<protein>
    <submittedName>
        <fullName evidence="1">Uncharacterized protein</fullName>
    </submittedName>
</protein>
<dbReference type="InParanoid" id="A0A1J7J2W0"/>
<dbReference type="Proteomes" id="UP000182658">
    <property type="component" value="Unassembled WGS sequence"/>
</dbReference>
<name>A0A1J7J2W0_9PEZI</name>
<gene>
    <name evidence="1" type="ORF">CONLIGDRAFT_648953</name>
</gene>
<evidence type="ECO:0000313" key="1">
    <source>
        <dbReference type="EMBL" id="OIW24160.1"/>
    </source>
</evidence>